<dbReference type="GO" id="GO:0005769">
    <property type="term" value="C:early endosome"/>
    <property type="evidence" value="ECO:0007669"/>
    <property type="project" value="TreeGrafter"/>
</dbReference>
<evidence type="ECO:0000256" key="3">
    <source>
        <dbReference type="ARBA" id="ARBA00022448"/>
    </source>
</evidence>
<dbReference type="SUPFAM" id="SSF81340">
    <property type="entry name" value="Clc chloride channel"/>
    <property type="match status" value="1"/>
</dbReference>
<protein>
    <recommendedName>
        <fullName evidence="12">Chloride channel protein</fullName>
    </recommendedName>
</protein>
<dbReference type="OrthoDB" id="431497at2759"/>
<dbReference type="Proteomes" id="UP001150538">
    <property type="component" value="Unassembled WGS sequence"/>
</dbReference>
<feature type="compositionally biased region" description="Basic and acidic residues" evidence="13">
    <location>
        <begin position="947"/>
        <end position="962"/>
    </location>
</feature>
<feature type="compositionally biased region" description="Basic and acidic residues" evidence="13">
    <location>
        <begin position="1107"/>
        <end position="1118"/>
    </location>
</feature>
<dbReference type="Pfam" id="PF00654">
    <property type="entry name" value="Voltage_CLC"/>
    <property type="match status" value="1"/>
</dbReference>
<dbReference type="GO" id="GO:0005794">
    <property type="term" value="C:Golgi apparatus"/>
    <property type="evidence" value="ECO:0007669"/>
    <property type="project" value="TreeGrafter"/>
</dbReference>
<dbReference type="Pfam" id="PF12949">
    <property type="entry name" value="HeH"/>
    <property type="match status" value="1"/>
</dbReference>
<feature type="compositionally biased region" description="Basic and acidic residues" evidence="13">
    <location>
        <begin position="649"/>
        <end position="659"/>
    </location>
</feature>
<feature type="compositionally biased region" description="Acidic residues" evidence="13">
    <location>
        <begin position="16"/>
        <end position="27"/>
    </location>
</feature>
<feature type="transmembrane region" description="Helical" evidence="12">
    <location>
        <begin position="70"/>
        <end position="92"/>
    </location>
</feature>
<comment type="subcellular location">
    <subcellularLocation>
        <location evidence="1 12">Membrane</location>
        <topology evidence="1 12">Multi-pass membrane protein</topology>
    </subcellularLocation>
    <subcellularLocation>
        <location evidence="2">Nucleus inner membrane</location>
    </subcellularLocation>
</comment>
<dbReference type="EMBL" id="JANBPU010000075">
    <property type="protein sequence ID" value="KAJ1917327.1"/>
    <property type="molecule type" value="Genomic_DNA"/>
</dbReference>
<feature type="region of interest" description="Disordered" evidence="13">
    <location>
        <begin position="1586"/>
        <end position="1607"/>
    </location>
</feature>
<evidence type="ECO:0000256" key="4">
    <source>
        <dbReference type="ARBA" id="ARBA00022553"/>
    </source>
</evidence>
<feature type="compositionally biased region" description="Acidic residues" evidence="13">
    <location>
        <begin position="1460"/>
        <end position="1475"/>
    </location>
</feature>
<keyword evidence="6 12" id="KW-1133">Transmembrane helix</keyword>
<dbReference type="SUPFAM" id="SSF54631">
    <property type="entry name" value="CBS-domain pair"/>
    <property type="match status" value="1"/>
</dbReference>
<organism evidence="15 16">
    <name type="scientific">Mycoemilia scoparia</name>
    <dbReference type="NCBI Taxonomy" id="417184"/>
    <lineage>
        <taxon>Eukaryota</taxon>
        <taxon>Fungi</taxon>
        <taxon>Fungi incertae sedis</taxon>
        <taxon>Zoopagomycota</taxon>
        <taxon>Kickxellomycotina</taxon>
        <taxon>Kickxellomycetes</taxon>
        <taxon>Kickxellales</taxon>
        <taxon>Kickxellaceae</taxon>
        <taxon>Mycoemilia</taxon>
    </lineage>
</organism>
<dbReference type="InterPro" id="IPR025856">
    <property type="entry name" value="HeH/LEM_domain"/>
</dbReference>
<keyword evidence="10" id="KW-0539">Nucleus</keyword>
<comment type="similarity">
    <text evidence="12">Belongs to the chloride channel (TC 2.A.49) family.</text>
</comment>
<evidence type="ECO:0000256" key="11">
    <source>
        <dbReference type="PROSITE-ProRule" id="PRU00703"/>
    </source>
</evidence>
<feature type="compositionally biased region" description="Basic and acidic residues" evidence="13">
    <location>
        <begin position="1"/>
        <end position="15"/>
    </location>
</feature>
<keyword evidence="7 12" id="KW-0406">Ion transport</keyword>
<feature type="transmembrane region" description="Helical" evidence="12">
    <location>
        <begin position="147"/>
        <end position="171"/>
    </location>
</feature>
<dbReference type="GO" id="GO:0005637">
    <property type="term" value="C:nuclear inner membrane"/>
    <property type="evidence" value="ECO:0007669"/>
    <property type="project" value="UniProtKB-SubCell"/>
</dbReference>
<feature type="compositionally biased region" description="Basic and acidic residues" evidence="13">
    <location>
        <begin position="869"/>
        <end position="883"/>
    </location>
</feature>
<dbReference type="Gene3D" id="1.10.10.1180">
    <property type="entry name" value="MAN1, winged-helix domain"/>
    <property type="match status" value="1"/>
</dbReference>
<evidence type="ECO:0000259" key="14">
    <source>
        <dbReference type="PROSITE" id="PS51371"/>
    </source>
</evidence>
<feature type="compositionally biased region" description="Basic and acidic residues" evidence="13">
    <location>
        <begin position="625"/>
        <end position="640"/>
    </location>
</feature>
<feature type="compositionally biased region" description="Low complexity" evidence="13">
    <location>
        <begin position="1373"/>
        <end position="1384"/>
    </location>
</feature>
<gene>
    <name evidence="15" type="ORF">H4219_003287</name>
</gene>
<feature type="region of interest" description="Disordered" evidence="13">
    <location>
        <begin position="1459"/>
        <end position="1484"/>
    </location>
</feature>
<comment type="caution">
    <text evidence="15">The sequence shown here is derived from an EMBL/GenBank/DDBJ whole genome shotgun (WGS) entry which is preliminary data.</text>
</comment>
<dbReference type="PRINTS" id="PR00762">
    <property type="entry name" value="CLCHANNEL"/>
</dbReference>
<feature type="compositionally biased region" description="Low complexity" evidence="13">
    <location>
        <begin position="1586"/>
        <end position="1601"/>
    </location>
</feature>
<evidence type="ECO:0000256" key="10">
    <source>
        <dbReference type="ARBA" id="ARBA00023242"/>
    </source>
</evidence>
<keyword evidence="9 12" id="KW-0868">Chloride</keyword>
<dbReference type="InterPro" id="IPR000644">
    <property type="entry name" value="CBS_dom"/>
</dbReference>
<dbReference type="GO" id="GO:0005886">
    <property type="term" value="C:plasma membrane"/>
    <property type="evidence" value="ECO:0007669"/>
    <property type="project" value="TreeGrafter"/>
</dbReference>
<feature type="region of interest" description="Disordered" evidence="13">
    <location>
        <begin position="1370"/>
        <end position="1400"/>
    </location>
</feature>
<evidence type="ECO:0000313" key="16">
    <source>
        <dbReference type="Proteomes" id="UP001150538"/>
    </source>
</evidence>
<evidence type="ECO:0000256" key="1">
    <source>
        <dbReference type="ARBA" id="ARBA00004141"/>
    </source>
</evidence>
<keyword evidence="3 12" id="KW-0813">Transport</keyword>
<feature type="compositionally biased region" description="Low complexity" evidence="13">
    <location>
        <begin position="1077"/>
        <end position="1087"/>
    </location>
</feature>
<feature type="compositionally biased region" description="Polar residues" evidence="13">
    <location>
        <begin position="886"/>
        <end position="899"/>
    </location>
</feature>
<feature type="transmembrane region" description="Helical" evidence="12">
    <location>
        <begin position="238"/>
        <end position="262"/>
    </location>
</feature>
<feature type="compositionally biased region" description="Polar residues" evidence="13">
    <location>
        <begin position="921"/>
        <end position="946"/>
    </location>
</feature>
<sequence length="1749" mass="193158">MSVSDGRKSSSRESELDSEEEWQPEIVDDDERPFIPMSFGTEALTNWLTHAPIKRARYGDFSSIAKRRQVLSAASAAGISVAFGAPIGGVLFSLEEISYYFPAETMWKSFFCASVAAITLKFFDPFRNGKLVPFQVVYDRTWHPFELVFFILIGIIGGLVGTFLTSAIIRLGKYRQNSFLKNLGRAEVIAVTTATIIISYTNPFLRDDLVTLVSNLFNECKNSDIDGVCDVERYHGNVISLLLASFVRIFLAIMACGLAVPAGIFMPSMGIGAGIGRAIGMIVQHWHITNPQAAIFSSCPADVVCVTPGVYALVGAAALLASTTRMTATVVVVMFELTGALIYVLPIMVAVMVSKWTRDSLTNESIFEGVIRLNGYPYLSMHNDEHIPGSVNEIMTIAEDLLIIHGNGCTFGKLREILGSCDYQGLPVVESPLSMKLLGYISTPDLRLAIEQALDSGEFDNDTICYFGGHVPIDEDDSIRATKSWLDMRPWMDQTPIVVNTTEPLNLVAERFKHLGIRYVLITYQGALSGLVTKKDMIREPTRNHRQLPNDSISLRTLFFRNMSSEDYAYLEPGFDVNTLRVAEIRSILLTHGVEFNMSAKKSELLKVMDENIIKKAKAIRRELGVGKKQEGSSKGIEKVKLKKSSSVSEHKAKKDDKTIPPSAIPRTPRKPSRKTQALTRTDGSKNESEEESLGDDKKLVRKPQTPRSSRRSRVAASKVNRSDSEDGLSSAASKSQALHKRAVKQASEARTKAGESSAASNDEMEVDEKSAPKSAKRRLGRPSKRESTSSPASSPKRASSSSAAKEQPSTPTTGRGRKRKLPTQITTDTDKDDEDEDELPPSPTSRISKAHVELLKQGSASPSKKKQKELATPERTTNDLHFRRQTGNFSNHNPFQSGSPGGSSRKRARKTDTSAEAKPTVTSPLARNKTSQSPMKKSRISTITHTEAEAEKKKKEKESKLPPRVMEMESVTIDRSNDTLEATAQRRPAPPPSQAAGPRETTNKPREKSALSGLKSPEPRRQSHQPLFSNVLSPGTSRGAGGRSEEKFTMTPTALRELHAVRSVRKDTMAIAADESVSGLSSSDSSQIIRRRPGLPDFSSQQQQQRSERSRLMETQRQRIATLRKQNSVLTGSSKMDSKPSQHLGKRKRTENEPSGQHGGKFLVNLIVITLSMYACFLWRQQQKAFDIGFTEMRSGVPANKPAHVVNRQQADNDILSGPFTFEVKDWDMDRVVNTLGALRRKYVDPEGLHCPKHATCVPFTSVPLVKTEESDRRQLIFRPQHSAESAGKAIAPAPVMTCDDGYIMRYPTFNTKFYPALPKCVRDISAQVRVQGMADAIIEECQLHRGKMECERTLMTQVRELAQHHLIGKWGSNSSGPTSSGGDASGDDENENEEYDDAEELDFEEIEQLGLSQKVLHDILWDRAGHRLGELEFNRLFEQALELVTKVSGAEIVHYVLDEEDEGEGEGGDQDDESGSRENTSSAQHYLVANSPHHPLMCRIRRSVLTSVLKNLHWVGAGTVLLVLGMILRRRLATARAERKAADALVVIAIQRLADQACKHYLDPVLYPSAAISSNQLRDLLLMSPSQSSSETSSETSSSAPDGALFSPLSQGSDSALAGSGDRYGSTIPSHIYFFDPRVRQRVWERVRYIVEHNTNVRSRTMAIKGELMRTWEWIGPLDTISTPAGATTTANFATQQRQRLEDNETTGSLDTLDITAEVEDTTATFTTASNAGNKSSSLYPNINMDV</sequence>
<evidence type="ECO:0000256" key="7">
    <source>
        <dbReference type="ARBA" id="ARBA00023065"/>
    </source>
</evidence>
<keyword evidence="5 12" id="KW-0812">Transmembrane</keyword>
<keyword evidence="4" id="KW-0597">Phosphoprotein</keyword>
<evidence type="ECO:0000256" key="6">
    <source>
        <dbReference type="ARBA" id="ARBA00022989"/>
    </source>
</evidence>
<keyword evidence="11" id="KW-0129">CBS domain</keyword>
<dbReference type="Gene3D" id="3.10.580.20">
    <property type="match status" value="1"/>
</dbReference>
<dbReference type="Pfam" id="PF09402">
    <property type="entry name" value="MSC"/>
    <property type="match status" value="1"/>
</dbReference>
<accession>A0A9W8A117</accession>
<feature type="compositionally biased region" description="Acidic residues" evidence="13">
    <location>
        <begin position="1387"/>
        <end position="1400"/>
    </location>
</feature>
<dbReference type="Gene3D" id="3.90.1280.20">
    <property type="match status" value="1"/>
</dbReference>
<dbReference type="Gene3D" id="1.10.3080.10">
    <property type="entry name" value="Clc chloride channel"/>
    <property type="match status" value="1"/>
</dbReference>
<evidence type="ECO:0000256" key="5">
    <source>
        <dbReference type="ARBA" id="ARBA00022692"/>
    </source>
</evidence>
<feature type="region of interest" description="Disordered" evidence="13">
    <location>
        <begin position="625"/>
        <end position="1055"/>
    </location>
</feature>
<keyword evidence="8 12" id="KW-0472">Membrane</keyword>
<evidence type="ECO:0000256" key="2">
    <source>
        <dbReference type="ARBA" id="ARBA00004540"/>
    </source>
</evidence>
<feature type="region of interest" description="Disordered" evidence="13">
    <location>
        <begin position="1076"/>
        <end position="1158"/>
    </location>
</feature>
<feature type="compositionally biased region" description="Low complexity" evidence="13">
    <location>
        <begin position="789"/>
        <end position="807"/>
    </location>
</feature>
<dbReference type="CDD" id="cd04591">
    <property type="entry name" value="CBS_pair_voltage-gated_CLC_euk_bac"/>
    <property type="match status" value="1"/>
</dbReference>
<feature type="compositionally biased region" description="Acidic residues" evidence="13">
    <location>
        <begin position="831"/>
        <end position="840"/>
    </location>
</feature>
<feature type="transmembrane region" description="Helical" evidence="12">
    <location>
        <begin position="328"/>
        <end position="353"/>
    </location>
</feature>
<comment type="caution">
    <text evidence="12">Lacks conserved residue(s) required for the propagation of feature annotation.</text>
</comment>
<dbReference type="InterPro" id="IPR018996">
    <property type="entry name" value="Man1/Src1-like_C"/>
</dbReference>
<reference evidence="15" key="1">
    <citation type="submission" date="2022-07" db="EMBL/GenBank/DDBJ databases">
        <title>Phylogenomic reconstructions and comparative analyses of Kickxellomycotina fungi.</title>
        <authorList>
            <person name="Reynolds N.K."/>
            <person name="Stajich J.E."/>
            <person name="Barry K."/>
            <person name="Grigoriev I.V."/>
            <person name="Crous P."/>
            <person name="Smith M.E."/>
        </authorList>
    </citation>
    <scope>NUCLEOTIDE SEQUENCE</scope>
    <source>
        <strain evidence="15">NBRC 100468</strain>
    </source>
</reference>
<keyword evidence="16" id="KW-1185">Reference proteome</keyword>
<evidence type="ECO:0000256" key="8">
    <source>
        <dbReference type="ARBA" id="ARBA00023136"/>
    </source>
</evidence>
<name>A0A9W8A117_9FUNG</name>
<feature type="region of interest" description="Disordered" evidence="13">
    <location>
        <begin position="1"/>
        <end position="27"/>
    </location>
</feature>
<evidence type="ECO:0000256" key="12">
    <source>
        <dbReference type="RuleBase" id="RU361221"/>
    </source>
</evidence>
<dbReference type="PANTHER" id="PTHR45711:SF9">
    <property type="entry name" value="ANION_PROTON EXCHANGE TRANSPORTER GEF1"/>
    <property type="match status" value="1"/>
</dbReference>
<proteinExistence type="inferred from homology"/>
<dbReference type="InterPro" id="IPR046342">
    <property type="entry name" value="CBS_dom_sf"/>
</dbReference>
<feature type="transmembrane region" description="Helical" evidence="12">
    <location>
        <begin position="294"/>
        <end position="321"/>
    </location>
</feature>
<dbReference type="InterPro" id="IPR041885">
    <property type="entry name" value="MAN1_winged_helix_dom"/>
</dbReference>
<evidence type="ECO:0000256" key="9">
    <source>
        <dbReference type="ARBA" id="ARBA00023214"/>
    </source>
</evidence>
<dbReference type="InterPro" id="IPR014743">
    <property type="entry name" value="Cl-channel_core"/>
</dbReference>
<dbReference type="PROSITE" id="PS51371">
    <property type="entry name" value="CBS"/>
    <property type="match status" value="1"/>
</dbReference>
<dbReference type="GO" id="GO:0005247">
    <property type="term" value="F:voltage-gated chloride channel activity"/>
    <property type="evidence" value="ECO:0007669"/>
    <property type="project" value="TreeGrafter"/>
</dbReference>
<dbReference type="PANTHER" id="PTHR45711">
    <property type="entry name" value="CHLORIDE CHANNEL PROTEIN"/>
    <property type="match status" value="1"/>
</dbReference>
<feature type="compositionally biased region" description="Polar residues" evidence="13">
    <location>
        <begin position="1119"/>
        <end position="1142"/>
    </location>
</feature>
<dbReference type="InterPro" id="IPR001807">
    <property type="entry name" value="ClC"/>
</dbReference>
<feature type="domain" description="CBS" evidence="14">
    <location>
        <begin position="492"/>
        <end position="548"/>
    </location>
</feature>
<evidence type="ECO:0000313" key="15">
    <source>
        <dbReference type="EMBL" id="KAJ1917327.1"/>
    </source>
</evidence>
<dbReference type="CDD" id="cd12935">
    <property type="entry name" value="LEM_like"/>
    <property type="match status" value="1"/>
</dbReference>
<feature type="compositionally biased region" description="Polar residues" evidence="13">
    <location>
        <begin position="1025"/>
        <end position="1037"/>
    </location>
</feature>
<evidence type="ECO:0000256" key="13">
    <source>
        <dbReference type="SAM" id="MobiDB-lite"/>
    </source>
</evidence>